<dbReference type="NCBIfam" id="TIGR02914">
    <property type="entry name" value="EpsI_fam"/>
    <property type="match status" value="1"/>
</dbReference>
<evidence type="ECO:0000256" key="5">
    <source>
        <dbReference type="ARBA" id="ARBA00022801"/>
    </source>
</evidence>
<accession>A0A1W9KW13</accession>
<reference evidence="10 11" key="1">
    <citation type="submission" date="2017-01" db="EMBL/GenBank/DDBJ databases">
        <title>Novel large sulfur bacteria in the metagenomes of groundwater-fed chemosynthetic microbial mats in the Lake Huron basin.</title>
        <authorList>
            <person name="Sharrar A.M."/>
            <person name="Flood B.E."/>
            <person name="Bailey J.V."/>
            <person name="Jones D.S."/>
            <person name="Biddanda B."/>
            <person name="Ruberg S.A."/>
            <person name="Marcus D.N."/>
            <person name="Dick G.J."/>
        </authorList>
    </citation>
    <scope>NUCLEOTIDE SEQUENCE [LARGE SCALE GENOMIC DNA]</scope>
    <source>
        <strain evidence="10">A7</strain>
    </source>
</reference>
<feature type="transmembrane region" description="Helical" evidence="8">
    <location>
        <begin position="12"/>
        <end position="32"/>
    </location>
</feature>
<dbReference type="InterPro" id="IPR019127">
    <property type="entry name" value="Exosortase"/>
</dbReference>
<proteinExistence type="predicted"/>
<dbReference type="AlphaFoldDB" id="A0A1W9KW13"/>
<feature type="transmembrane region" description="Helical" evidence="8">
    <location>
        <begin position="39"/>
        <end position="63"/>
    </location>
</feature>
<keyword evidence="3" id="KW-0645">Protease</keyword>
<keyword evidence="2" id="KW-1003">Cell membrane</keyword>
<feature type="transmembrane region" description="Helical" evidence="8">
    <location>
        <begin position="309"/>
        <end position="328"/>
    </location>
</feature>
<dbReference type="GO" id="GO:0008233">
    <property type="term" value="F:peptidase activity"/>
    <property type="evidence" value="ECO:0007669"/>
    <property type="project" value="UniProtKB-KW"/>
</dbReference>
<feature type="domain" description="Methanolan biosynthesis EpsI" evidence="9">
    <location>
        <begin position="313"/>
        <end position="513"/>
    </location>
</feature>
<evidence type="ECO:0000256" key="1">
    <source>
        <dbReference type="ARBA" id="ARBA00004651"/>
    </source>
</evidence>
<keyword evidence="7 8" id="KW-0472">Membrane</keyword>
<evidence type="ECO:0000259" key="9">
    <source>
        <dbReference type="Pfam" id="PF11984"/>
    </source>
</evidence>
<dbReference type="GO" id="GO:0005886">
    <property type="term" value="C:plasma membrane"/>
    <property type="evidence" value="ECO:0007669"/>
    <property type="project" value="UniProtKB-SubCell"/>
</dbReference>
<dbReference type="GO" id="GO:0006508">
    <property type="term" value="P:proteolysis"/>
    <property type="evidence" value="ECO:0007669"/>
    <property type="project" value="UniProtKB-KW"/>
</dbReference>
<evidence type="ECO:0000313" key="10">
    <source>
        <dbReference type="EMBL" id="OQW88779.1"/>
    </source>
</evidence>
<dbReference type="InterPro" id="IPR013426">
    <property type="entry name" value="EpsH-like"/>
</dbReference>
<protein>
    <submittedName>
        <fullName evidence="10">Exosortase A</fullName>
    </submittedName>
</protein>
<dbReference type="InterPro" id="IPR026392">
    <property type="entry name" value="Exo/Archaeosortase_dom"/>
</dbReference>
<evidence type="ECO:0000313" key="11">
    <source>
        <dbReference type="Proteomes" id="UP000192505"/>
    </source>
</evidence>
<dbReference type="NCBIfam" id="TIGR03109">
    <property type="entry name" value="exosort_XrtA"/>
    <property type="match status" value="1"/>
</dbReference>
<feature type="transmembrane region" description="Helical" evidence="8">
    <location>
        <begin position="111"/>
        <end position="138"/>
    </location>
</feature>
<keyword evidence="4 8" id="KW-0812">Transmembrane</keyword>
<evidence type="ECO:0000256" key="3">
    <source>
        <dbReference type="ARBA" id="ARBA00022670"/>
    </source>
</evidence>
<feature type="transmembrane region" description="Helical" evidence="8">
    <location>
        <begin position="255"/>
        <end position="273"/>
    </location>
</feature>
<dbReference type="Pfam" id="PF09721">
    <property type="entry name" value="Exosortase_EpsH"/>
    <property type="match status" value="1"/>
</dbReference>
<keyword evidence="6 8" id="KW-1133">Transmembrane helix</keyword>
<comment type="subcellular location">
    <subcellularLocation>
        <location evidence="1">Cell membrane</location>
        <topology evidence="1">Multi-pass membrane protein</topology>
    </subcellularLocation>
</comment>
<evidence type="ECO:0000256" key="7">
    <source>
        <dbReference type="ARBA" id="ARBA00023136"/>
    </source>
</evidence>
<feature type="transmembrane region" description="Helical" evidence="8">
    <location>
        <begin position="215"/>
        <end position="235"/>
    </location>
</feature>
<name>A0A1W9KW13_9BURK</name>
<feature type="transmembrane region" description="Helical" evidence="8">
    <location>
        <begin position="78"/>
        <end position="99"/>
    </location>
</feature>
<evidence type="ECO:0000256" key="4">
    <source>
        <dbReference type="ARBA" id="ARBA00022692"/>
    </source>
</evidence>
<dbReference type="Proteomes" id="UP000192505">
    <property type="component" value="Unassembled WGS sequence"/>
</dbReference>
<evidence type="ECO:0000256" key="8">
    <source>
        <dbReference type="SAM" id="Phobius"/>
    </source>
</evidence>
<sequence>MSTALQLNPQHHWPHAVGVLTVLLACTLALYFSTASAIVGIWWSSETFTHGFLVVPIVLWMVWHKRAHLSHLHPQPNGWGLVALLLVGFGWLLGDLVAVNAVTQLALVSMLALLVPALLGLAVTRALVFPLVFLFFAVPIGEFAMPQLMEWTADFTVGALRLSGIPVYREGLQFVIPSGNWSVVEACSGVRYLIASLTVGTLFAYLNYQSTQRRVLFIMVSILVPVLANWLRAYMIVMLGHLSGNKLAAGVDHLIYGWVFFGIVIMLMFWVGARWSEPEPSVSAADLDSVTLNKTLTGSAVAARPRFEVAAVIVAIIIALPIAARWALEHSNVTAPVQLVAPAKLSPGWVLDASAPVVFRPAFQNPSADIHATYVQGPERVSLYLGYYRQQNYERKLVSSQNVLVTSKDADWAQVANTSQNIIFDSEQVTIREGQLRKTSLSSSPSDERLTVWQLYWVNGTLTASNALAKLQGALQRLLGRGDDSAVVILYTPKGEANQGAQRLQAFVQTNGPGIIRLLEATQQARPSP</sequence>
<dbReference type="InterPro" id="IPR014263">
    <property type="entry name" value="Methanolan_biosynth_EpsI"/>
</dbReference>
<gene>
    <name evidence="10" type="ORF">BWK72_07450</name>
</gene>
<dbReference type="EMBL" id="MTEI01000003">
    <property type="protein sequence ID" value="OQW88779.1"/>
    <property type="molecule type" value="Genomic_DNA"/>
</dbReference>
<dbReference type="InterPro" id="IPR017540">
    <property type="entry name" value="Exosortase-1"/>
</dbReference>
<dbReference type="NCBIfam" id="TIGR02602">
    <property type="entry name" value="8TM_EpsH"/>
    <property type="match status" value="1"/>
</dbReference>
<evidence type="ECO:0000256" key="2">
    <source>
        <dbReference type="ARBA" id="ARBA00022475"/>
    </source>
</evidence>
<dbReference type="NCBIfam" id="TIGR04178">
    <property type="entry name" value="exo_archaeo"/>
    <property type="match status" value="1"/>
</dbReference>
<comment type="caution">
    <text evidence="10">The sequence shown here is derived from an EMBL/GenBank/DDBJ whole genome shotgun (WGS) entry which is preliminary data.</text>
</comment>
<keyword evidence="5" id="KW-0378">Hydrolase</keyword>
<organism evidence="10 11">
    <name type="scientific">Rhodoferax ferrireducens</name>
    <dbReference type="NCBI Taxonomy" id="192843"/>
    <lineage>
        <taxon>Bacteria</taxon>
        <taxon>Pseudomonadati</taxon>
        <taxon>Pseudomonadota</taxon>
        <taxon>Betaproteobacteria</taxon>
        <taxon>Burkholderiales</taxon>
        <taxon>Comamonadaceae</taxon>
        <taxon>Rhodoferax</taxon>
    </lineage>
</organism>
<dbReference type="Pfam" id="PF11984">
    <property type="entry name" value="DUF3485"/>
    <property type="match status" value="1"/>
</dbReference>
<evidence type="ECO:0000256" key="6">
    <source>
        <dbReference type="ARBA" id="ARBA00022989"/>
    </source>
</evidence>
<feature type="transmembrane region" description="Helical" evidence="8">
    <location>
        <begin position="190"/>
        <end position="208"/>
    </location>
</feature>